<dbReference type="Gene3D" id="3.30.420.10">
    <property type="entry name" value="Ribonuclease H-like superfamily/Ribonuclease H"/>
    <property type="match status" value="1"/>
</dbReference>
<dbReference type="Pfam" id="PF00929">
    <property type="entry name" value="RNase_T"/>
    <property type="match status" value="1"/>
</dbReference>
<dbReference type="PANTHER" id="PTHR12801">
    <property type="entry name" value="RNA EXONUCLEASE REXO1 / RECO3 FAMILY MEMBER-RELATED"/>
    <property type="match status" value="1"/>
</dbReference>
<feature type="region of interest" description="Disordered" evidence="6">
    <location>
        <begin position="358"/>
        <end position="392"/>
    </location>
</feature>
<comment type="function">
    <text evidence="5">Exoribonuclease involved in ribosome biosynthesis. Involved in the processing of ITS1, the internal transcribed spacer localized between the 18S and 5.8S rRNAs.</text>
</comment>
<organism evidence="8 9">
    <name type="scientific">Purpureocillium lavendulum</name>
    <dbReference type="NCBI Taxonomy" id="1247861"/>
    <lineage>
        <taxon>Eukaryota</taxon>
        <taxon>Fungi</taxon>
        <taxon>Dikarya</taxon>
        <taxon>Ascomycota</taxon>
        <taxon>Pezizomycotina</taxon>
        <taxon>Sordariomycetes</taxon>
        <taxon>Hypocreomycetidae</taxon>
        <taxon>Hypocreales</taxon>
        <taxon>Ophiocordycipitaceae</taxon>
        <taxon>Purpureocillium</taxon>
    </lineage>
</organism>
<dbReference type="GO" id="GO:0003676">
    <property type="term" value="F:nucleic acid binding"/>
    <property type="evidence" value="ECO:0007669"/>
    <property type="project" value="InterPro"/>
</dbReference>
<reference evidence="8" key="1">
    <citation type="submission" date="2023-01" db="EMBL/GenBank/DDBJ databases">
        <title>The growth and conidiation of Purpureocillium lavendulum are regulated by nitrogen source and histone H3K14 acetylation.</title>
        <authorList>
            <person name="Tang P."/>
            <person name="Han J."/>
            <person name="Zhang C."/>
            <person name="Tang P."/>
            <person name="Qi F."/>
            <person name="Zhang K."/>
            <person name="Liang L."/>
        </authorList>
    </citation>
    <scope>NUCLEOTIDE SEQUENCE</scope>
    <source>
        <strain evidence="8">YMF1.00683</strain>
    </source>
</reference>
<protein>
    <submittedName>
        <fullName evidence="8">RNA exonuclease</fullName>
    </submittedName>
</protein>
<feature type="domain" description="Exonuclease" evidence="7">
    <location>
        <begin position="228"/>
        <end position="437"/>
    </location>
</feature>
<dbReference type="SMART" id="SM00479">
    <property type="entry name" value="EXOIII"/>
    <property type="match status" value="1"/>
</dbReference>
<keyword evidence="1" id="KW-0698">rRNA processing</keyword>
<evidence type="ECO:0000256" key="6">
    <source>
        <dbReference type="SAM" id="MobiDB-lite"/>
    </source>
</evidence>
<dbReference type="EMBL" id="JAQHRD010000005">
    <property type="protein sequence ID" value="KAJ6440899.1"/>
    <property type="molecule type" value="Genomic_DNA"/>
</dbReference>
<evidence type="ECO:0000256" key="4">
    <source>
        <dbReference type="ARBA" id="ARBA00022839"/>
    </source>
</evidence>
<feature type="region of interest" description="Disordered" evidence="6">
    <location>
        <begin position="102"/>
        <end position="165"/>
    </location>
</feature>
<comment type="caution">
    <text evidence="8">The sequence shown here is derived from an EMBL/GenBank/DDBJ whole genome shotgun (WGS) entry which is preliminary data.</text>
</comment>
<feature type="region of interest" description="Disordered" evidence="6">
    <location>
        <begin position="1"/>
        <end position="45"/>
    </location>
</feature>
<dbReference type="InterPro" id="IPR013520">
    <property type="entry name" value="Ribonucl_H"/>
</dbReference>
<evidence type="ECO:0000256" key="5">
    <source>
        <dbReference type="ARBA" id="ARBA00025599"/>
    </source>
</evidence>
<dbReference type="AlphaFoldDB" id="A0AB34FQ47"/>
<keyword evidence="9" id="KW-1185">Reference proteome</keyword>
<dbReference type="InterPro" id="IPR012337">
    <property type="entry name" value="RNaseH-like_sf"/>
</dbReference>
<dbReference type="GO" id="GO:0004527">
    <property type="term" value="F:exonuclease activity"/>
    <property type="evidence" value="ECO:0007669"/>
    <property type="project" value="UniProtKB-KW"/>
</dbReference>
<name>A0AB34FQ47_9HYPO</name>
<evidence type="ECO:0000256" key="3">
    <source>
        <dbReference type="ARBA" id="ARBA00022801"/>
    </source>
</evidence>
<dbReference type="InterPro" id="IPR047021">
    <property type="entry name" value="REXO1/3/4-like"/>
</dbReference>
<evidence type="ECO:0000259" key="7">
    <source>
        <dbReference type="SMART" id="SM00479"/>
    </source>
</evidence>
<keyword evidence="4 8" id="KW-0269">Exonuclease</keyword>
<evidence type="ECO:0000313" key="8">
    <source>
        <dbReference type="EMBL" id="KAJ6440899.1"/>
    </source>
</evidence>
<feature type="compositionally biased region" description="Acidic residues" evidence="6">
    <location>
        <begin position="366"/>
        <end position="376"/>
    </location>
</feature>
<dbReference type="GO" id="GO:0006364">
    <property type="term" value="P:rRNA processing"/>
    <property type="evidence" value="ECO:0007669"/>
    <property type="project" value="UniProtKB-KW"/>
</dbReference>
<sequence length="459" mass="50446">MSAMPAMPERAPGTGAPGSANSRSDSIMSHTPSPLASMRPEPEHGPLTFSHDYARRLRQLVHAPEHLTKAGYVVRQLSSKELERKKRCASCSKVLKTRDKFRDTTQATAQATSSARRNGPESQHSQPRMGRLAKDSSGTVSGTRDGTNEHQAGQDVLPGKGQAANPRCTFHSGRVAYRKWTCCNGSIMTKPCTSRENHTPREYGPGELESNWKFFATPHVPPHARRAAAVVIDCEMGNADSGESELIRVSVVDFFTRQVLLDSLVSPRVKMAHYNTRFSGITRQMMENARRRRTCLDGREGAREAIWRFVGPETIVVGHGAQSDLTSLRWIHTSIIDTLMVEMGRRREERMAAEAENALHMGEEDPKGEDDDDIPETGDGSEQKTTSPRAEGGLSLKSLALDRLKRVIQVKGQGHDSVEDAIATRDLLCWHVSHMMQASDALEVLSPEASAVVLGGDGH</sequence>
<keyword evidence="3" id="KW-0378">Hydrolase</keyword>
<feature type="compositionally biased region" description="Polar residues" evidence="6">
    <location>
        <begin position="136"/>
        <end position="151"/>
    </location>
</feature>
<dbReference type="CDD" id="cd06137">
    <property type="entry name" value="DEDDh_RNase"/>
    <property type="match status" value="1"/>
</dbReference>
<accession>A0AB34FQ47</accession>
<gene>
    <name evidence="8" type="ORF">O9K51_06691</name>
</gene>
<feature type="compositionally biased region" description="Polar residues" evidence="6">
    <location>
        <begin position="19"/>
        <end position="34"/>
    </location>
</feature>
<evidence type="ECO:0000256" key="1">
    <source>
        <dbReference type="ARBA" id="ARBA00022552"/>
    </source>
</evidence>
<evidence type="ECO:0000313" key="9">
    <source>
        <dbReference type="Proteomes" id="UP001163105"/>
    </source>
</evidence>
<evidence type="ECO:0000256" key="2">
    <source>
        <dbReference type="ARBA" id="ARBA00022722"/>
    </source>
</evidence>
<dbReference type="GO" id="GO:0000027">
    <property type="term" value="P:ribosomal large subunit assembly"/>
    <property type="evidence" value="ECO:0007669"/>
    <property type="project" value="TreeGrafter"/>
</dbReference>
<proteinExistence type="predicted"/>
<dbReference type="Proteomes" id="UP001163105">
    <property type="component" value="Unassembled WGS sequence"/>
</dbReference>
<keyword evidence="2" id="KW-0540">Nuclease</keyword>
<dbReference type="PANTHER" id="PTHR12801:SF45">
    <property type="entry name" value="RNA EXONUCLEASE 4"/>
    <property type="match status" value="1"/>
</dbReference>
<dbReference type="GO" id="GO:0005634">
    <property type="term" value="C:nucleus"/>
    <property type="evidence" value="ECO:0007669"/>
    <property type="project" value="TreeGrafter"/>
</dbReference>
<dbReference type="SUPFAM" id="SSF53098">
    <property type="entry name" value="Ribonuclease H-like"/>
    <property type="match status" value="1"/>
</dbReference>
<feature type="compositionally biased region" description="Low complexity" evidence="6">
    <location>
        <begin position="104"/>
        <end position="115"/>
    </location>
</feature>
<dbReference type="InterPro" id="IPR036397">
    <property type="entry name" value="RNaseH_sf"/>
</dbReference>